<dbReference type="EMBL" id="GGEC01070818">
    <property type="protein sequence ID" value="MBX51302.1"/>
    <property type="molecule type" value="Transcribed_RNA"/>
</dbReference>
<dbReference type="AlphaFoldDB" id="A0A2P2P998"/>
<proteinExistence type="predicted"/>
<organism evidence="2">
    <name type="scientific">Rhizophora mucronata</name>
    <name type="common">Asiatic mangrove</name>
    <dbReference type="NCBI Taxonomy" id="61149"/>
    <lineage>
        <taxon>Eukaryota</taxon>
        <taxon>Viridiplantae</taxon>
        <taxon>Streptophyta</taxon>
        <taxon>Embryophyta</taxon>
        <taxon>Tracheophyta</taxon>
        <taxon>Spermatophyta</taxon>
        <taxon>Magnoliopsida</taxon>
        <taxon>eudicotyledons</taxon>
        <taxon>Gunneridae</taxon>
        <taxon>Pentapetalae</taxon>
        <taxon>rosids</taxon>
        <taxon>fabids</taxon>
        <taxon>Malpighiales</taxon>
        <taxon>Rhizophoraceae</taxon>
        <taxon>Rhizophora</taxon>
    </lineage>
</organism>
<keyword evidence="1" id="KW-0812">Transmembrane</keyword>
<keyword evidence="1" id="KW-0472">Membrane</keyword>
<evidence type="ECO:0000313" key="2">
    <source>
        <dbReference type="EMBL" id="MBX51302.1"/>
    </source>
</evidence>
<keyword evidence="1" id="KW-1133">Transmembrane helix</keyword>
<feature type="transmembrane region" description="Helical" evidence="1">
    <location>
        <begin position="9"/>
        <end position="27"/>
    </location>
</feature>
<protein>
    <submittedName>
        <fullName evidence="2">Uncharacterized protein</fullName>
    </submittedName>
</protein>
<evidence type="ECO:0000256" key="1">
    <source>
        <dbReference type="SAM" id="Phobius"/>
    </source>
</evidence>
<name>A0A2P2P998_RHIMU</name>
<reference evidence="2" key="1">
    <citation type="submission" date="2018-02" db="EMBL/GenBank/DDBJ databases">
        <title>Rhizophora mucronata_Transcriptome.</title>
        <authorList>
            <person name="Meera S.P."/>
            <person name="Sreeshan A."/>
            <person name="Augustine A."/>
        </authorList>
    </citation>
    <scope>NUCLEOTIDE SEQUENCE</scope>
    <source>
        <tissue evidence="2">Leaf</tissue>
    </source>
</reference>
<sequence>MMMTMMRKVNARCIWNMYLIVIVVALVN</sequence>
<accession>A0A2P2P998</accession>